<keyword evidence="3 8" id="KW-1134">Transmembrane beta strand</keyword>
<evidence type="ECO:0000256" key="5">
    <source>
        <dbReference type="ARBA" id="ARBA00023077"/>
    </source>
</evidence>
<feature type="compositionally biased region" description="Low complexity" evidence="10">
    <location>
        <begin position="35"/>
        <end position="71"/>
    </location>
</feature>
<name>A0A1H7I6W8_9SPHN</name>
<evidence type="ECO:0000256" key="2">
    <source>
        <dbReference type="ARBA" id="ARBA00022448"/>
    </source>
</evidence>
<proteinExistence type="inferred from homology"/>
<dbReference type="Proteomes" id="UP000199214">
    <property type="component" value="Unassembled WGS sequence"/>
</dbReference>
<evidence type="ECO:0000256" key="10">
    <source>
        <dbReference type="SAM" id="MobiDB-lite"/>
    </source>
</evidence>
<keyword evidence="6 8" id="KW-0472">Membrane</keyword>
<evidence type="ECO:0000256" key="8">
    <source>
        <dbReference type="PROSITE-ProRule" id="PRU01360"/>
    </source>
</evidence>
<dbReference type="GO" id="GO:0009279">
    <property type="term" value="C:cell outer membrane"/>
    <property type="evidence" value="ECO:0007669"/>
    <property type="project" value="UniProtKB-SubCell"/>
</dbReference>
<evidence type="ECO:0000256" key="1">
    <source>
        <dbReference type="ARBA" id="ARBA00004571"/>
    </source>
</evidence>
<evidence type="ECO:0000256" key="11">
    <source>
        <dbReference type="SAM" id="SignalP"/>
    </source>
</evidence>
<feature type="domain" description="TonB-dependent receptor-like beta-barrel" evidence="12">
    <location>
        <begin position="501"/>
        <end position="1040"/>
    </location>
</feature>
<feature type="signal peptide" evidence="11">
    <location>
        <begin position="1"/>
        <end position="27"/>
    </location>
</feature>
<evidence type="ECO:0000259" key="13">
    <source>
        <dbReference type="Pfam" id="PF07715"/>
    </source>
</evidence>
<dbReference type="STRING" id="1855283.SAMN05216382_0695"/>
<feature type="region of interest" description="Disordered" evidence="10">
    <location>
        <begin position="29"/>
        <end position="82"/>
    </location>
</feature>
<keyword evidence="15" id="KW-1185">Reference proteome</keyword>
<reference evidence="15" key="1">
    <citation type="submission" date="2016-10" db="EMBL/GenBank/DDBJ databases">
        <authorList>
            <person name="Varghese N."/>
            <person name="Submissions S."/>
        </authorList>
    </citation>
    <scope>NUCLEOTIDE SEQUENCE [LARGE SCALE GENOMIC DNA]</scope>
    <source>
        <strain evidence="15">JS21-1</strain>
    </source>
</reference>
<dbReference type="InterPro" id="IPR000531">
    <property type="entry name" value="Beta-barrel_TonB"/>
</dbReference>
<dbReference type="InterPro" id="IPR012910">
    <property type="entry name" value="Plug_dom"/>
</dbReference>
<dbReference type="InterPro" id="IPR037066">
    <property type="entry name" value="Plug_dom_sf"/>
</dbReference>
<feature type="domain" description="TonB-dependent receptor plug" evidence="13">
    <location>
        <begin position="94"/>
        <end position="207"/>
    </location>
</feature>
<comment type="subcellular location">
    <subcellularLocation>
        <location evidence="1 8">Cell outer membrane</location>
        <topology evidence="1 8">Multi-pass membrane protein</topology>
    </subcellularLocation>
</comment>
<dbReference type="Pfam" id="PF07715">
    <property type="entry name" value="Plug"/>
    <property type="match status" value="1"/>
</dbReference>
<dbReference type="PANTHER" id="PTHR47234">
    <property type="match status" value="1"/>
</dbReference>
<keyword evidence="11" id="KW-0732">Signal</keyword>
<dbReference type="PROSITE" id="PS52016">
    <property type="entry name" value="TONB_DEPENDENT_REC_3"/>
    <property type="match status" value="1"/>
</dbReference>
<evidence type="ECO:0000313" key="15">
    <source>
        <dbReference type="Proteomes" id="UP000199214"/>
    </source>
</evidence>
<evidence type="ECO:0000256" key="3">
    <source>
        <dbReference type="ARBA" id="ARBA00022452"/>
    </source>
</evidence>
<evidence type="ECO:0000259" key="12">
    <source>
        <dbReference type="Pfam" id="PF00593"/>
    </source>
</evidence>
<sequence>MTNKFRLKLLSTSLLVTAALGSAPAFAQTTVDPQTTPDAASPSPEAATASPDTSSTAVADPTTTPDQATTAEQSRSDEIVVTGSRIVSPNVVSTSPITSVSATQLQATARVSVGDTLNQLPQLQSTFSQANSTRFLGTAGLNLLDLRGLGTQRTLVLVNGRRHVGSDILSNGVSVDVNTIPTDLIENVEVVTGGESAVYGSDAIAGVVNFKLKQDFEGLQVRGQGGVSQYGDAGSYFVSGLAGKNFADGRGNLAVSVEYARQNSLYASQRDYLRQNNTFVTVDTDPAGVAAGQTLPNFDGNPDNIFFRDVRSGTIGAGGLVTFNSPNGLCGADASGRRFSCNYLFQPDGTLIQQTGTRVGVGTNGASPSGSAFIGGNGDTRREGQLVQVQPQLDRFSANLLGHFEVSNAFVPFIEAKYSRTQVVGQGTSGPAFFTGGTIDGLFEQPSLSNPYLTDQARATITNALIAGGADPATINGDTRFVLRKNLVDLGVRTEESRRETYRIVGGVRGDFNGDWHYEVSANYGEFRERTRVLGNLNVQRASLALDAVRNAAGQIVCGSQIDATRAGSDLAGNAANLAADIAACQPLNPFGQGNISQAARNYLLQDTTSVGKITQTDVNAFLNGDTSGFFNLPGGPISFVLGGEYRRETNDFTPDPLVSAGYTFYNALSAFNPPAFEVKEGYAEVLVPVLADLPFAEKLSFTAAGRVSDYNSSAGTVWTYNVGGSYSPIRDITFRANYARAVRAPNLSELYSPQGQNFATVNDPCSANFIGTGTQYRAANCAAAGIPAGYNYLYQSSIEILSGGNPDLNVEKSDSYTYGVLLTPTAVPGLSLSVDYYNIKVNNVITAPSAQQILNSCYDAPTLSQNFCGLFQRVGAGQTGPNGEQAYRVIEGSLQQTLLNYAKLQTRGIDVNLAYSHNIGDVRLSSTLAYTHQLQNDAFIDPAQPGFADTILGEAPSPKDRVTWNINSDFGAVNLNYQIRYLSKQSVGAIEDLTTFQGRAPQNADVYDIPYYPDVLYMDARLGFDIQGGSQFYFGIDNLTNRVPPLGATGTGAGSGIFEPIGRRFYAGITARF</sequence>
<accession>A0A1H7I6W8</accession>
<dbReference type="RefSeq" id="WP_245708254.1">
    <property type="nucleotide sequence ID" value="NZ_FNZZ01000001.1"/>
</dbReference>
<gene>
    <name evidence="14" type="ORF">SAMN05216382_0695</name>
</gene>
<evidence type="ECO:0000256" key="7">
    <source>
        <dbReference type="ARBA" id="ARBA00023237"/>
    </source>
</evidence>
<comment type="similarity">
    <text evidence="8 9">Belongs to the TonB-dependent receptor family.</text>
</comment>
<keyword evidence="14" id="KW-0675">Receptor</keyword>
<dbReference type="PANTHER" id="PTHR47234:SF2">
    <property type="entry name" value="TONB-DEPENDENT RECEPTOR"/>
    <property type="match status" value="1"/>
</dbReference>
<dbReference type="SUPFAM" id="SSF56935">
    <property type="entry name" value="Porins"/>
    <property type="match status" value="1"/>
</dbReference>
<evidence type="ECO:0000256" key="6">
    <source>
        <dbReference type="ARBA" id="ARBA00023136"/>
    </source>
</evidence>
<keyword evidence="2 8" id="KW-0813">Transport</keyword>
<evidence type="ECO:0000256" key="9">
    <source>
        <dbReference type="RuleBase" id="RU003357"/>
    </source>
</evidence>
<keyword evidence="5 9" id="KW-0798">TonB box</keyword>
<protein>
    <submittedName>
        <fullName evidence="14">TonB-dependent Receptor Plug Domain</fullName>
    </submittedName>
</protein>
<dbReference type="InterPro" id="IPR036942">
    <property type="entry name" value="Beta-barrel_TonB_sf"/>
</dbReference>
<dbReference type="Gene3D" id="2.40.170.20">
    <property type="entry name" value="TonB-dependent receptor, beta-barrel domain"/>
    <property type="match status" value="1"/>
</dbReference>
<feature type="chain" id="PRO_5011536672" evidence="11">
    <location>
        <begin position="28"/>
        <end position="1074"/>
    </location>
</feature>
<dbReference type="Gene3D" id="2.170.130.10">
    <property type="entry name" value="TonB-dependent receptor, plug domain"/>
    <property type="match status" value="1"/>
</dbReference>
<evidence type="ECO:0000256" key="4">
    <source>
        <dbReference type="ARBA" id="ARBA00022692"/>
    </source>
</evidence>
<dbReference type="Pfam" id="PF00593">
    <property type="entry name" value="TonB_dep_Rec_b-barrel"/>
    <property type="match status" value="1"/>
</dbReference>
<keyword evidence="4 8" id="KW-0812">Transmembrane</keyword>
<organism evidence="14 15">
    <name type="scientific">Sphingomonas palmae</name>
    <dbReference type="NCBI Taxonomy" id="1855283"/>
    <lineage>
        <taxon>Bacteria</taxon>
        <taxon>Pseudomonadati</taxon>
        <taxon>Pseudomonadota</taxon>
        <taxon>Alphaproteobacteria</taxon>
        <taxon>Sphingomonadales</taxon>
        <taxon>Sphingomonadaceae</taxon>
        <taxon>Sphingomonas</taxon>
    </lineage>
</organism>
<evidence type="ECO:0000313" key="14">
    <source>
        <dbReference type="EMBL" id="SEK58188.1"/>
    </source>
</evidence>
<keyword evidence="7 8" id="KW-0998">Cell outer membrane</keyword>
<dbReference type="EMBL" id="FNZZ01000001">
    <property type="protein sequence ID" value="SEK58188.1"/>
    <property type="molecule type" value="Genomic_DNA"/>
</dbReference>
<dbReference type="AlphaFoldDB" id="A0A1H7I6W8"/>
<dbReference type="InterPro" id="IPR039426">
    <property type="entry name" value="TonB-dep_rcpt-like"/>
</dbReference>